<dbReference type="AlphaFoldDB" id="A0A7J9MBN4"/>
<sequence>MVIRNLQASEENYSEMRPITWDVKTLARGFASCRFEFVAREGNTTMHEMASERMKHSEDSFTVKDAQLRVLELWIWIIVSTNLRSCLPILFAVLG</sequence>
<dbReference type="GO" id="GO:0004523">
    <property type="term" value="F:RNA-DNA hybrid ribonuclease activity"/>
    <property type="evidence" value="ECO:0007669"/>
    <property type="project" value="InterPro"/>
</dbReference>
<reference evidence="2 3" key="1">
    <citation type="journal article" date="2019" name="Genome Biol. Evol.">
        <title>Insights into the evolution of the New World diploid cottons (Gossypium, subgenus Houzingenia) based on genome sequencing.</title>
        <authorList>
            <person name="Grover C.E."/>
            <person name="Arick M.A. 2nd"/>
            <person name="Thrash A."/>
            <person name="Conover J.L."/>
            <person name="Sanders W.S."/>
            <person name="Peterson D.G."/>
            <person name="Frelichowski J.E."/>
            <person name="Scheffler J.A."/>
            <person name="Scheffler B.E."/>
            <person name="Wendel J.F."/>
        </authorList>
    </citation>
    <scope>NUCLEOTIDE SEQUENCE [LARGE SCALE GENOMIC DNA]</scope>
    <source>
        <strain evidence="2">1</strain>
        <tissue evidence="2">Leaf</tissue>
    </source>
</reference>
<dbReference type="EMBL" id="JABFAF010000010">
    <property type="protein sequence ID" value="MBA0868186.1"/>
    <property type="molecule type" value="Genomic_DNA"/>
</dbReference>
<evidence type="ECO:0000313" key="3">
    <source>
        <dbReference type="Proteomes" id="UP000593576"/>
    </source>
</evidence>
<gene>
    <name evidence="2" type="ORF">Goshw_010057</name>
</gene>
<dbReference type="Pfam" id="PF13456">
    <property type="entry name" value="RVT_3"/>
    <property type="match status" value="1"/>
</dbReference>
<protein>
    <recommendedName>
        <fullName evidence="1">RNase H type-1 domain-containing protein</fullName>
    </recommendedName>
</protein>
<dbReference type="GO" id="GO:0003676">
    <property type="term" value="F:nucleic acid binding"/>
    <property type="evidence" value="ECO:0007669"/>
    <property type="project" value="InterPro"/>
</dbReference>
<evidence type="ECO:0000313" key="2">
    <source>
        <dbReference type="EMBL" id="MBA0868186.1"/>
    </source>
</evidence>
<dbReference type="Proteomes" id="UP000593576">
    <property type="component" value="Unassembled WGS sequence"/>
</dbReference>
<accession>A0A7J9MBN4</accession>
<organism evidence="2 3">
    <name type="scientific">Gossypium schwendimanii</name>
    <name type="common">Cotton</name>
    <dbReference type="NCBI Taxonomy" id="34291"/>
    <lineage>
        <taxon>Eukaryota</taxon>
        <taxon>Viridiplantae</taxon>
        <taxon>Streptophyta</taxon>
        <taxon>Embryophyta</taxon>
        <taxon>Tracheophyta</taxon>
        <taxon>Spermatophyta</taxon>
        <taxon>Magnoliopsida</taxon>
        <taxon>eudicotyledons</taxon>
        <taxon>Gunneridae</taxon>
        <taxon>Pentapetalae</taxon>
        <taxon>rosids</taxon>
        <taxon>malvids</taxon>
        <taxon>Malvales</taxon>
        <taxon>Malvaceae</taxon>
        <taxon>Malvoideae</taxon>
        <taxon>Gossypium</taxon>
    </lineage>
</organism>
<comment type="caution">
    <text evidence="2">The sequence shown here is derived from an EMBL/GenBank/DDBJ whole genome shotgun (WGS) entry which is preliminary data.</text>
</comment>
<name>A0A7J9MBN4_GOSSC</name>
<evidence type="ECO:0000259" key="1">
    <source>
        <dbReference type="Pfam" id="PF13456"/>
    </source>
</evidence>
<dbReference type="InterPro" id="IPR002156">
    <property type="entry name" value="RNaseH_domain"/>
</dbReference>
<dbReference type="OrthoDB" id="989172at2759"/>
<keyword evidence="3" id="KW-1185">Reference proteome</keyword>
<feature type="domain" description="RNase H type-1" evidence="1">
    <location>
        <begin position="1"/>
        <end position="51"/>
    </location>
</feature>
<proteinExistence type="predicted"/>